<organism evidence="1 2">
    <name type="scientific">Elysia crispata</name>
    <name type="common">lettuce slug</name>
    <dbReference type="NCBI Taxonomy" id="231223"/>
    <lineage>
        <taxon>Eukaryota</taxon>
        <taxon>Metazoa</taxon>
        <taxon>Spiralia</taxon>
        <taxon>Lophotrochozoa</taxon>
        <taxon>Mollusca</taxon>
        <taxon>Gastropoda</taxon>
        <taxon>Heterobranchia</taxon>
        <taxon>Euthyneura</taxon>
        <taxon>Panpulmonata</taxon>
        <taxon>Sacoglossa</taxon>
        <taxon>Placobranchoidea</taxon>
        <taxon>Plakobranchidae</taxon>
        <taxon>Elysia</taxon>
    </lineage>
</organism>
<dbReference type="EMBL" id="JAWDGP010000386">
    <property type="protein sequence ID" value="KAK3800948.1"/>
    <property type="molecule type" value="Genomic_DNA"/>
</dbReference>
<comment type="caution">
    <text evidence="1">The sequence shown here is derived from an EMBL/GenBank/DDBJ whole genome shotgun (WGS) entry which is preliminary data.</text>
</comment>
<protein>
    <submittedName>
        <fullName evidence="1">Uncharacterized protein</fullName>
    </submittedName>
</protein>
<evidence type="ECO:0000313" key="1">
    <source>
        <dbReference type="EMBL" id="KAK3800948.1"/>
    </source>
</evidence>
<proteinExistence type="predicted"/>
<accession>A0AAE1B7C8</accession>
<name>A0AAE1B7C8_9GAST</name>
<sequence>MYPIFKIIYLYFAIIRKARFLTPHHGDCSDDNITHLQVKKQSMNVSVECTGRIISDTALSSWGVDYLQMNAIWKDGEQDHFKIDGLVKLHHMGSQVPGQINRIQGTSLRISYLSINRHLSVGVQEIKSQSGYSSLYLTIILNYFVGMDGSKFFCTTVCRKGKKFLHRKSVELRCKFLFH</sequence>
<dbReference type="AlphaFoldDB" id="A0AAE1B7C8"/>
<gene>
    <name evidence="1" type="ORF">RRG08_023603</name>
</gene>
<reference evidence="1" key="1">
    <citation type="journal article" date="2023" name="G3 (Bethesda)">
        <title>A reference genome for the long-term kleptoplast-retaining sea slug Elysia crispata morphotype clarki.</title>
        <authorList>
            <person name="Eastman K.E."/>
            <person name="Pendleton A.L."/>
            <person name="Shaikh M.A."/>
            <person name="Suttiyut T."/>
            <person name="Ogas R."/>
            <person name="Tomko P."/>
            <person name="Gavelis G."/>
            <person name="Widhalm J.R."/>
            <person name="Wisecaver J.H."/>
        </authorList>
    </citation>
    <scope>NUCLEOTIDE SEQUENCE</scope>
    <source>
        <strain evidence="1">ECLA1</strain>
    </source>
</reference>
<evidence type="ECO:0000313" key="2">
    <source>
        <dbReference type="Proteomes" id="UP001283361"/>
    </source>
</evidence>
<dbReference type="Proteomes" id="UP001283361">
    <property type="component" value="Unassembled WGS sequence"/>
</dbReference>
<keyword evidence="2" id="KW-1185">Reference proteome</keyword>